<evidence type="ECO:0008006" key="3">
    <source>
        <dbReference type="Google" id="ProtNLM"/>
    </source>
</evidence>
<name>A0ABZ2K1U7_9BACT</name>
<proteinExistence type="predicted"/>
<evidence type="ECO:0000313" key="2">
    <source>
        <dbReference type="Proteomes" id="UP001379533"/>
    </source>
</evidence>
<evidence type="ECO:0000313" key="1">
    <source>
        <dbReference type="EMBL" id="WXA91162.1"/>
    </source>
</evidence>
<keyword evidence="2" id="KW-1185">Reference proteome</keyword>
<reference evidence="1 2" key="1">
    <citation type="submission" date="2021-12" db="EMBL/GenBank/DDBJ databases">
        <title>Discovery of the Pendulisporaceae a myxobacterial family with distinct sporulation behavior and unique specialized metabolism.</title>
        <authorList>
            <person name="Garcia R."/>
            <person name="Popoff A."/>
            <person name="Bader C.D."/>
            <person name="Loehr J."/>
            <person name="Walesch S."/>
            <person name="Walt C."/>
            <person name="Boldt J."/>
            <person name="Bunk B."/>
            <person name="Haeckl F.J.F.P.J."/>
            <person name="Gunesch A.P."/>
            <person name="Birkelbach J."/>
            <person name="Nuebel U."/>
            <person name="Pietschmann T."/>
            <person name="Bach T."/>
            <person name="Mueller R."/>
        </authorList>
    </citation>
    <scope>NUCLEOTIDE SEQUENCE [LARGE SCALE GENOMIC DNA]</scope>
    <source>
        <strain evidence="1 2">MSr12523</strain>
    </source>
</reference>
<dbReference type="SUPFAM" id="SSF48613">
    <property type="entry name" value="Heme oxygenase-like"/>
    <property type="match status" value="1"/>
</dbReference>
<dbReference type="Gene3D" id="1.20.910.10">
    <property type="entry name" value="Heme oxygenase-like"/>
    <property type="match status" value="1"/>
</dbReference>
<organism evidence="1 2">
    <name type="scientific">Pendulispora brunnea</name>
    <dbReference type="NCBI Taxonomy" id="2905690"/>
    <lineage>
        <taxon>Bacteria</taxon>
        <taxon>Pseudomonadati</taxon>
        <taxon>Myxococcota</taxon>
        <taxon>Myxococcia</taxon>
        <taxon>Myxococcales</taxon>
        <taxon>Sorangiineae</taxon>
        <taxon>Pendulisporaceae</taxon>
        <taxon>Pendulispora</taxon>
    </lineage>
</organism>
<dbReference type="InterPro" id="IPR016084">
    <property type="entry name" value="Haem_Oase-like_multi-hlx"/>
</dbReference>
<dbReference type="RefSeq" id="WP_394841783.1">
    <property type="nucleotide sequence ID" value="NZ_CP089982.1"/>
</dbReference>
<sequence>MQKVFEHLDRRIDTYEKLPLYTYLSDSRIAPEERLAFAPAIAHFVMSFSDLYAFALREEPARDRFQEIVNAHTYEDGGHWKWFLADLGQLGLDPSVRLSEALRFVWDDATIQQRMLTYHMFRLSLRASSLERLILVHCIEATGKVSLGSASTAGRELAQRTRRKLVYLGPHHVETESQHTLEEDAVRHSLNGVVLEDAVRAKLCALVDETFDAFTAFAEELFAWIRARGADRKGGADADADKVTIDQSG</sequence>
<dbReference type="EMBL" id="CP089982">
    <property type="protein sequence ID" value="WXA91162.1"/>
    <property type="molecule type" value="Genomic_DNA"/>
</dbReference>
<gene>
    <name evidence="1" type="ORF">LZC95_32490</name>
</gene>
<dbReference type="Proteomes" id="UP001379533">
    <property type="component" value="Chromosome"/>
</dbReference>
<protein>
    <recommendedName>
        <fullName evidence="3">Heme oxygenase-like protein</fullName>
    </recommendedName>
</protein>
<accession>A0ABZ2K1U7</accession>